<dbReference type="EMBL" id="JALXTC010000026">
    <property type="protein sequence ID" value="MCT2117553.1"/>
    <property type="molecule type" value="Genomic_DNA"/>
</dbReference>
<dbReference type="PANTHER" id="PTHR43581">
    <property type="entry name" value="ATP/GTP PHOSPHATASE"/>
    <property type="match status" value="1"/>
</dbReference>
<comment type="caution">
    <text evidence="1">The sequence shown here is derived from an EMBL/GenBank/DDBJ whole genome shotgun (WGS) entry which is preliminary data.</text>
</comment>
<proteinExistence type="predicted"/>
<evidence type="ECO:0000313" key="2">
    <source>
        <dbReference type="Proteomes" id="UP001206890"/>
    </source>
</evidence>
<organism evidence="1 2">
    <name type="scientific">Dietzia cinnamea</name>
    <dbReference type="NCBI Taxonomy" id="321318"/>
    <lineage>
        <taxon>Bacteria</taxon>
        <taxon>Bacillati</taxon>
        <taxon>Actinomycetota</taxon>
        <taxon>Actinomycetes</taxon>
        <taxon>Mycobacteriales</taxon>
        <taxon>Dietziaceae</taxon>
        <taxon>Dietzia</taxon>
    </lineage>
</organism>
<evidence type="ECO:0008006" key="3">
    <source>
        <dbReference type="Google" id="ProtNLM"/>
    </source>
</evidence>
<dbReference type="Gene3D" id="3.40.50.300">
    <property type="entry name" value="P-loop containing nucleotide triphosphate hydrolases"/>
    <property type="match status" value="1"/>
</dbReference>
<reference evidence="1" key="1">
    <citation type="submission" date="2022-04" db="EMBL/GenBank/DDBJ databases">
        <title>Human microbiome associated bacterial genomes.</title>
        <authorList>
            <person name="Sandstrom S."/>
            <person name="Salamzade R."/>
            <person name="Kalan L.R."/>
        </authorList>
    </citation>
    <scope>NUCLEOTIDE SEQUENCE</scope>
    <source>
        <strain evidence="1">P3-SID1762</strain>
    </source>
</reference>
<protein>
    <recommendedName>
        <fullName evidence="3">AAA+ ATPase domain-containing protein</fullName>
    </recommendedName>
</protein>
<accession>A0AAW5Q7E6</accession>
<evidence type="ECO:0000313" key="1">
    <source>
        <dbReference type="EMBL" id="MCT2117553.1"/>
    </source>
</evidence>
<dbReference type="PANTHER" id="PTHR43581:SF2">
    <property type="entry name" value="EXCINUCLEASE ATPASE SUBUNIT"/>
    <property type="match status" value="1"/>
</dbReference>
<sequence>MRRAEEVKVWRSLKKKRRADPPAIAKFDEITLDLSTPCLVIGGRNGAGKTRLLRSITDHLGDDGLLLDLHFLCEQALTVLRSREDFDEMKAEFDVLGPDEDRQDDVQRVIGREYELIDWYALEVEPSDKAVAERFRWGGEQPLLPYFEVQHKGVHYSSREMGLGEFSVHLLFWILEQYRDVEGLTLLLDEPDAYLPPIGASALLVRLLRICLDREWRLIVTTHSSEMIADALEEQAFVLVRTGDEGTALATHCQDEPTVADTLLARPPIRHVFFVEDESAWMLAHVLIEAYDRRFARASAVVWGNGSGYMVELQEHFPRPPQPEIVYAYLFDGDKRAEIHESKQNRWPALFLPTESDPDVLFRTLRADVPRLAAKLNVPDGELSRFLDTKEGVDAHDWVNDLGAEYGRPRVLRVLAELWVDSNETTVKSFFEALRKAL</sequence>
<dbReference type="InterPro" id="IPR027417">
    <property type="entry name" value="P-loop_NTPase"/>
</dbReference>
<dbReference type="AlphaFoldDB" id="A0AAW5Q7E6"/>
<dbReference type="RefSeq" id="WP_141763972.1">
    <property type="nucleotide sequence ID" value="NZ_JALXRO010000028.1"/>
</dbReference>
<dbReference type="Proteomes" id="UP001206890">
    <property type="component" value="Unassembled WGS sequence"/>
</dbReference>
<gene>
    <name evidence="1" type="ORF">M3D93_07255</name>
</gene>
<dbReference type="SUPFAM" id="SSF52540">
    <property type="entry name" value="P-loop containing nucleoside triphosphate hydrolases"/>
    <property type="match status" value="1"/>
</dbReference>
<name>A0AAW5Q7E6_9ACTN</name>
<dbReference type="InterPro" id="IPR051396">
    <property type="entry name" value="Bact_Antivir_Def_Nuclease"/>
</dbReference>